<dbReference type="GO" id="GO:0044780">
    <property type="term" value="P:bacterial-type flagellum assembly"/>
    <property type="evidence" value="ECO:0007669"/>
    <property type="project" value="InterPro"/>
</dbReference>
<evidence type="ECO:0000313" key="11">
    <source>
        <dbReference type="Proteomes" id="UP000030403"/>
    </source>
</evidence>
<dbReference type="NCBIfam" id="TIGR02492">
    <property type="entry name" value="flgK_ends"/>
    <property type="match status" value="1"/>
</dbReference>
<dbReference type="eggNOG" id="COG1256">
    <property type="taxonomic scope" value="Bacteria"/>
</dbReference>
<dbReference type="PANTHER" id="PTHR30033:SF1">
    <property type="entry name" value="FLAGELLAR HOOK-ASSOCIATED PROTEIN 1"/>
    <property type="match status" value="1"/>
</dbReference>
<name>A0A0A5G415_9BACI</name>
<dbReference type="SUPFAM" id="SSF64518">
    <property type="entry name" value="Phase 1 flagellin"/>
    <property type="match status" value="1"/>
</dbReference>
<dbReference type="GO" id="GO:0005198">
    <property type="term" value="F:structural molecule activity"/>
    <property type="evidence" value="ECO:0007669"/>
    <property type="project" value="InterPro"/>
</dbReference>
<dbReference type="PANTHER" id="PTHR30033">
    <property type="entry name" value="FLAGELLAR HOOK-ASSOCIATED PROTEIN 1"/>
    <property type="match status" value="1"/>
</dbReference>
<dbReference type="InterPro" id="IPR010930">
    <property type="entry name" value="Flg_bb/hook_C_dom"/>
</dbReference>
<evidence type="ECO:0000256" key="4">
    <source>
        <dbReference type="ARBA" id="ARBA00016244"/>
    </source>
</evidence>
<evidence type="ECO:0000313" key="10">
    <source>
        <dbReference type="EMBL" id="KGX86794.1"/>
    </source>
</evidence>
<protein>
    <recommendedName>
        <fullName evidence="4">Flagellar hook-associated protein 1</fullName>
    </recommendedName>
</protein>
<keyword evidence="6" id="KW-0975">Bacterial flagellum</keyword>
<dbReference type="RefSeq" id="WP_051255028.1">
    <property type="nucleotide sequence ID" value="NZ_AULJ01000018.1"/>
</dbReference>
<reference evidence="10 11" key="1">
    <citation type="submission" date="2013-08" db="EMBL/GenBank/DDBJ databases">
        <authorList>
            <person name="Huang J."/>
            <person name="Wang G."/>
        </authorList>
    </citation>
    <scope>NUCLEOTIDE SEQUENCE [LARGE SCALE GENOMIC DNA]</scope>
    <source>
        <strain evidence="10 11">BH030004</strain>
    </source>
</reference>
<comment type="caution">
    <text evidence="10">The sequence shown here is derived from an EMBL/GenBank/DDBJ whole genome shotgun (WGS) entry which is preliminary data.</text>
</comment>
<evidence type="ECO:0000259" key="7">
    <source>
        <dbReference type="Pfam" id="PF00460"/>
    </source>
</evidence>
<dbReference type="InterPro" id="IPR053927">
    <property type="entry name" value="FlgK_helical"/>
</dbReference>
<keyword evidence="11" id="KW-1185">Reference proteome</keyword>
<evidence type="ECO:0000256" key="2">
    <source>
        <dbReference type="ARBA" id="ARBA00004613"/>
    </source>
</evidence>
<gene>
    <name evidence="10" type="ORF">N783_11530</name>
</gene>
<dbReference type="Proteomes" id="UP000030403">
    <property type="component" value="Unassembled WGS sequence"/>
</dbReference>
<dbReference type="Pfam" id="PF00460">
    <property type="entry name" value="Flg_bb_rod"/>
    <property type="match status" value="1"/>
</dbReference>
<keyword evidence="5" id="KW-0964">Secreted</keyword>
<dbReference type="Pfam" id="PF06429">
    <property type="entry name" value="Flg_bbr_C"/>
    <property type="match status" value="1"/>
</dbReference>
<evidence type="ECO:0000259" key="9">
    <source>
        <dbReference type="Pfam" id="PF22638"/>
    </source>
</evidence>
<dbReference type="AlphaFoldDB" id="A0A0A5G415"/>
<sequence length="650" mass="70573">MPSTFHGLEVAKRALFTQQSALYTTGHNISNANTEGYSRQRVNFEQTAPFPPASRNRPEIPGQVGSGVQAGSIERVREEFLDVQFRGENSKQGYYESLTNAINKMEEVMNEPSEQGLSKTMDRFWNSLQDLADNPQDSGARSVVRQRGMAVAETFNYLSNSLRTIQKDLKSEINVTVKDINSKLTQIQNLNKQIGEVEPHGYLPNDLYDERDRLIDELSGMMNIDVSYSKSSNSANAKSIAQGQANIQLADETGKPLQPPVSLLNGENVNKVNVTFNSSMGQNLVDQIQVGGQGYSFDQFKSQGKLKGLVNAMGYMGSEPQVEAFSVSKGFANADNITDSDVKADTTLTLKGTKKVDDGDPPYEAGEASTITITDGMSLQDLKEAINNETETTGVKAEIIPNGPDAPEVTPKKLVLMSEHSGKEANLSVSGSASETLGIQGETQGANQTGGLYTNMLQNLDKMASAFTEQFNAVHRQGYNLNNLEGKTTTNQTPNFFSLGEGSYKGIGAANTMQLSDAISQSTDNIAAAQEADSGGRAFIGNGENAKALADVKNTPLSDLGENTDVSTFYESLIGDMGVQSQEYRRLEDNSSTLRLSVEERRQSVSGVSLDEEMSNMIKFQHAYNAAARSMTTVDEMLDKIINGMGRVGR</sequence>
<dbReference type="InterPro" id="IPR010810">
    <property type="entry name" value="Flagellin_hook_IN_motif"/>
</dbReference>
<dbReference type="InterPro" id="IPR002371">
    <property type="entry name" value="FlgK"/>
</dbReference>
<dbReference type="GO" id="GO:0005576">
    <property type="term" value="C:extracellular region"/>
    <property type="evidence" value="ECO:0007669"/>
    <property type="project" value="UniProtKB-SubCell"/>
</dbReference>
<dbReference type="eggNOG" id="COG4786">
    <property type="taxonomic scope" value="Bacteria"/>
</dbReference>
<feature type="domain" description="Flagellar basal body rod protein N-terminal" evidence="7">
    <location>
        <begin position="8"/>
        <end position="37"/>
    </location>
</feature>
<dbReference type="Pfam" id="PF07196">
    <property type="entry name" value="Flagellin_IN"/>
    <property type="match status" value="1"/>
</dbReference>
<feature type="domain" description="Flagellar basal-body/hook protein C-terminal" evidence="8">
    <location>
        <begin position="605"/>
        <end position="643"/>
    </location>
</feature>
<dbReference type="STRING" id="1385511.GCA_000425225_01869"/>
<evidence type="ECO:0000256" key="6">
    <source>
        <dbReference type="ARBA" id="ARBA00023143"/>
    </source>
</evidence>
<feature type="domain" description="Flagellar hook-associated protein FlgK helical" evidence="9">
    <location>
        <begin position="103"/>
        <end position="312"/>
    </location>
</feature>
<evidence type="ECO:0000256" key="5">
    <source>
        <dbReference type="ARBA" id="ARBA00022525"/>
    </source>
</evidence>
<evidence type="ECO:0000259" key="8">
    <source>
        <dbReference type="Pfam" id="PF06429"/>
    </source>
</evidence>
<evidence type="ECO:0000256" key="1">
    <source>
        <dbReference type="ARBA" id="ARBA00004365"/>
    </source>
</evidence>
<dbReference type="InterPro" id="IPR001444">
    <property type="entry name" value="Flag_bb_rod_N"/>
</dbReference>
<accession>A0A0A5G415</accession>
<dbReference type="GO" id="GO:0009424">
    <property type="term" value="C:bacterial-type flagellum hook"/>
    <property type="evidence" value="ECO:0007669"/>
    <property type="project" value="InterPro"/>
</dbReference>
<comment type="subcellular location">
    <subcellularLocation>
        <location evidence="1">Bacterial flagellum</location>
    </subcellularLocation>
    <subcellularLocation>
        <location evidence="2">Secreted</location>
    </subcellularLocation>
</comment>
<proteinExistence type="inferred from homology"/>
<organism evidence="10 11">
    <name type="scientific">Pontibacillus marinus BH030004 = DSM 16465</name>
    <dbReference type="NCBI Taxonomy" id="1385511"/>
    <lineage>
        <taxon>Bacteria</taxon>
        <taxon>Bacillati</taxon>
        <taxon>Bacillota</taxon>
        <taxon>Bacilli</taxon>
        <taxon>Bacillales</taxon>
        <taxon>Bacillaceae</taxon>
        <taxon>Pontibacillus</taxon>
    </lineage>
</organism>
<dbReference type="OrthoDB" id="9802553at2"/>
<evidence type="ECO:0000256" key="3">
    <source>
        <dbReference type="ARBA" id="ARBA00009677"/>
    </source>
</evidence>
<dbReference type="EMBL" id="AVPF01000028">
    <property type="protein sequence ID" value="KGX86794.1"/>
    <property type="molecule type" value="Genomic_DNA"/>
</dbReference>
<comment type="similarity">
    <text evidence="3">Belongs to the flagella basal body rod proteins family.</text>
</comment>
<dbReference type="Pfam" id="PF22638">
    <property type="entry name" value="FlgK_D1"/>
    <property type="match status" value="1"/>
</dbReference>